<accession>A0A388LL76</accession>
<dbReference type="SUPFAM" id="SSF57756">
    <property type="entry name" value="Retrovirus zinc finger-like domains"/>
    <property type="match status" value="1"/>
</dbReference>
<dbReference type="GO" id="GO:0008270">
    <property type="term" value="F:zinc ion binding"/>
    <property type="evidence" value="ECO:0007669"/>
    <property type="project" value="InterPro"/>
</dbReference>
<protein>
    <recommendedName>
        <fullName evidence="4">Peptidase A2 domain-containing protein</fullName>
    </recommendedName>
</protein>
<name>A0A388LL76_CHABU</name>
<dbReference type="AlphaFoldDB" id="A0A388LL76"/>
<reference evidence="2 3" key="1">
    <citation type="journal article" date="2018" name="Cell">
        <title>The Chara Genome: Secondary Complexity and Implications for Plant Terrestrialization.</title>
        <authorList>
            <person name="Nishiyama T."/>
            <person name="Sakayama H."/>
            <person name="Vries J.D."/>
            <person name="Buschmann H."/>
            <person name="Saint-Marcoux D."/>
            <person name="Ullrich K.K."/>
            <person name="Haas F.B."/>
            <person name="Vanderstraeten L."/>
            <person name="Becker D."/>
            <person name="Lang D."/>
            <person name="Vosolsobe S."/>
            <person name="Rombauts S."/>
            <person name="Wilhelmsson P.K.I."/>
            <person name="Janitza P."/>
            <person name="Kern R."/>
            <person name="Heyl A."/>
            <person name="Rumpler F."/>
            <person name="Villalobos L.I.A.C."/>
            <person name="Clay J.M."/>
            <person name="Skokan R."/>
            <person name="Toyoda A."/>
            <person name="Suzuki Y."/>
            <person name="Kagoshima H."/>
            <person name="Schijlen E."/>
            <person name="Tajeshwar N."/>
            <person name="Catarino B."/>
            <person name="Hetherington A.J."/>
            <person name="Saltykova A."/>
            <person name="Bonnot C."/>
            <person name="Breuninger H."/>
            <person name="Symeonidi A."/>
            <person name="Radhakrishnan G.V."/>
            <person name="Van Nieuwerburgh F."/>
            <person name="Deforce D."/>
            <person name="Chang C."/>
            <person name="Karol K.G."/>
            <person name="Hedrich R."/>
            <person name="Ulvskov P."/>
            <person name="Glockner G."/>
            <person name="Delwiche C.F."/>
            <person name="Petrasek J."/>
            <person name="Van de Peer Y."/>
            <person name="Friml J."/>
            <person name="Beilby M."/>
            <person name="Dolan L."/>
            <person name="Kohara Y."/>
            <person name="Sugano S."/>
            <person name="Fujiyama A."/>
            <person name="Delaux P.-M."/>
            <person name="Quint M."/>
            <person name="TheiBen G."/>
            <person name="Hagemann M."/>
            <person name="Harholt J."/>
            <person name="Dunand C."/>
            <person name="Zachgo S."/>
            <person name="Langdale J."/>
            <person name="Maumus F."/>
            <person name="Straeten D.V.D."/>
            <person name="Gould S.B."/>
            <person name="Rensing S.A."/>
        </authorList>
    </citation>
    <scope>NUCLEOTIDE SEQUENCE [LARGE SCALE GENOMIC DNA]</scope>
    <source>
        <strain evidence="2 3">S276</strain>
    </source>
</reference>
<dbReference type="Proteomes" id="UP000265515">
    <property type="component" value="Unassembled WGS sequence"/>
</dbReference>
<comment type="caution">
    <text evidence="2">The sequence shown here is derived from an EMBL/GenBank/DDBJ whole genome shotgun (WGS) entry which is preliminary data.</text>
</comment>
<dbReference type="EMBL" id="BFEA01000427">
    <property type="protein sequence ID" value="GBG83069.1"/>
    <property type="molecule type" value="Genomic_DNA"/>
</dbReference>
<gene>
    <name evidence="2" type="ORF">CBR_g36686</name>
</gene>
<evidence type="ECO:0000313" key="2">
    <source>
        <dbReference type="EMBL" id="GBG83069.1"/>
    </source>
</evidence>
<feature type="region of interest" description="Disordered" evidence="1">
    <location>
        <begin position="407"/>
        <end position="427"/>
    </location>
</feature>
<proteinExistence type="predicted"/>
<organism evidence="2 3">
    <name type="scientific">Chara braunii</name>
    <name type="common">Braun's stonewort</name>
    <dbReference type="NCBI Taxonomy" id="69332"/>
    <lineage>
        <taxon>Eukaryota</taxon>
        <taxon>Viridiplantae</taxon>
        <taxon>Streptophyta</taxon>
        <taxon>Charophyceae</taxon>
        <taxon>Charales</taxon>
        <taxon>Characeae</taxon>
        <taxon>Chara</taxon>
    </lineage>
</organism>
<dbReference type="Gramene" id="GBG83069">
    <property type="protein sequence ID" value="GBG83069"/>
    <property type="gene ID" value="CBR_g36686"/>
</dbReference>
<keyword evidence="3" id="KW-1185">Reference proteome</keyword>
<sequence length="603" mass="67142">MTIVAASRSWKETRDVMMRKYLAAEKMATEADLAAIQRKNFATYNDFLQEFNLVALRIPGVTDRIMSKYFLKQFSEFDKDKILSAYQQTSKFVNTRDVDFSTVTDLAEKIVVIETLALLKEGEAIDRTGRTGDKVKKGIESLHERVHGVDNKIEKVENVLLVMQAQVSRPALPPQEVVVPPGVANRGFGWRDPANKQCKYCTVVGHFVRACPKLNHYILRRRCTRSLKGEIFGSQGEQVNWNSPGGMQRAIIMFNGLEIAAVEAAPVVDIIWDQLRGHGPQVGVILESDGHDRVNATTRLGTAGRRIIRDTVMEEVVGGSAPQAKPEAGEPEKVYRKPMEEEPRDKVTAAKKKFRYQIPILTIPEIDDTLSKLLGTMVSVSFQTMLQASPRLLKGLKQLLTRRRVEIDENPESPEGEGEEEAPQEVANLKRSRGDLEDLEKAFANIRLSLPDREGGEVMRAPPGTKLSFHALPVGKLKIQIGTHHTDALIDGGAEITLIRQDLATITGCMFDYKIERIAGIRNKADELSRVCITLDRVEDAEPIDAFLEYEGGTLAVDNEMMSEECASGELLIRTLEEGAPAVVAKLREGPVTTRGRKEEKDS</sequence>
<dbReference type="GO" id="GO:0003676">
    <property type="term" value="F:nucleic acid binding"/>
    <property type="evidence" value="ECO:0007669"/>
    <property type="project" value="InterPro"/>
</dbReference>
<evidence type="ECO:0008006" key="4">
    <source>
        <dbReference type="Google" id="ProtNLM"/>
    </source>
</evidence>
<evidence type="ECO:0000313" key="3">
    <source>
        <dbReference type="Proteomes" id="UP000265515"/>
    </source>
</evidence>
<dbReference type="InterPro" id="IPR036875">
    <property type="entry name" value="Znf_CCHC_sf"/>
</dbReference>
<feature type="compositionally biased region" description="Acidic residues" evidence="1">
    <location>
        <begin position="408"/>
        <end position="423"/>
    </location>
</feature>
<evidence type="ECO:0000256" key="1">
    <source>
        <dbReference type="SAM" id="MobiDB-lite"/>
    </source>
</evidence>